<evidence type="ECO:0000256" key="3">
    <source>
        <dbReference type="ARBA" id="ARBA00022729"/>
    </source>
</evidence>
<comment type="caution">
    <text evidence="6">The sequence shown here is derived from an EMBL/GenBank/DDBJ whole genome shotgun (WGS) entry which is preliminary data.</text>
</comment>
<sequence>MKGKQTAVLLLAAAVMLFSSCVHVTSSPIDQAELNSDTVVFSADGQPIDFGIYCDRTIAQELVPQKPLEEYRGTMGVIVSSMRFPYGGGTKVMAEDTLKKYFPNMDFVIGNGDGDPVTQSAIIDDYIAKGIDVLIIDPVEKEAMVPAFERLKDAGIPVICVDRYVPAEYESVVKADDVKIGKKAGEAMVKLLGGSGKVVEIQGAPAASNTNDRHIGFAQGIEGSDIEVIAAPYADFLQTRGLGEMEDLLQRFPNDDDIDAIFSQSDVMTMGIIQALKAAGRNIPIVSIDAQESALDAVSAGYIDAVVAYPIPMPAGIFAGVKVMNGEDIPDYIELECPVITKSNVEEYKGHSGY</sequence>
<feature type="signal peptide" evidence="4">
    <location>
        <begin position="1"/>
        <end position="24"/>
    </location>
</feature>
<evidence type="ECO:0000259" key="5">
    <source>
        <dbReference type="Pfam" id="PF13407"/>
    </source>
</evidence>
<dbReference type="Pfam" id="PF13407">
    <property type="entry name" value="Peripla_BP_4"/>
    <property type="match status" value="1"/>
</dbReference>
<dbReference type="PANTHER" id="PTHR46847">
    <property type="entry name" value="D-ALLOSE-BINDING PERIPLASMIC PROTEIN-RELATED"/>
    <property type="match status" value="1"/>
</dbReference>
<dbReference type="EMBL" id="LAYJ01000112">
    <property type="protein sequence ID" value="KKI50427.1"/>
    <property type="molecule type" value="Genomic_DNA"/>
</dbReference>
<evidence type="ECO:0000256" key="1">
    <source>
        <dbReference type="ARBA" id="ARBA00004196"/>
    </source>
</evidence>
<dbReference type="SUPFAM" id="SSF53822">
    <property type="entry name" value="Periplasmic binding protein-like I"/>
    <property type="match status" value="1"/>
</dbReference>
<dbReference type="AlphaFoldDB" id="A0A0M2NJ11"/>
<keyword evidence="3 4" id="KW-0732">Signal</keyword>
<evidence type="ECO:0000313" key="6">
    <source>
        <dbReference type="EMBL" id="KKI50427.1"/>
    </source>
</evidence>
<dbReference type="Gene3D" id="3.40.50.2300">
    <property type="match status" value="2"/>
</dbReference>
<dbReference type="InterPro" id="IPR028082">
    <property type="entry name" value="Peripla_BP_I"/>
</dbReference>
<evidence type="ECO:0000256" key="4">
    <source>
        <dbReference type="SAM" id="SignalP"/>
    </source>
</evidence>
<dbReference type="PANTHER" id="PTHR46847:SF1">
    <property type="entry name" value="D-ALLOSE-BINDING PERIPLASMIC PROTEIN-RELATED"/>
    <property type="match status" value="1"/>
</dbReference>
<dbReference type="OrthoDB" id="9769193at2"/>
<feature type="domain" description="Periplasmic binding protein" evidence="5">
    <location>
        <begin position="76"/>
        <end position="310"/>
    </location>
</feature>
<evidence type="ECO:0000256" key="2">
    <source>
        <dbReference type="ARBA" id="ARBA00007639"/>
    </source>
</evidence>
<comment type="subcellular location">
    <subcellularLocation>
        <location evidence="1">Cell envelope</location>
    </subcellularLocation>
</comment>
<evidence type="ECO:0000313" key="7">
    <source>
        <dbReference type="Proteomes" id="UP000034076"/>
    </source>
</evidence>
<dbReference type="RefSeq" id="WP_046444269.1">
    <property type="nucleotide sequence ID" value="NZ_LAYJ01000112.1"/>
</dbReference>
<proteinExistence type="inferred from homology"/>
<dbReference type="InterPro" id="IPR025997">
    <property type="entry name" value="SBP_2_dom"/>
</dbReference>
<dbReference type="GO" id="GO:0030313">
    <property type="term" value="C:cell envelope"/>
    <property type="evidence" value="ECO:0007669"/>
    <property type="project" value="UniProtKB-SubCell"/>
</dbReference>
<name>A0A0M2NJ11_9FIRM</name>
<keyword evidence="7" id="KW-1185">Reference proteome</keyword>
<dbReference type="CDD" id="cd06308">
    <property type="entry name" value="PBP1_sensor_kinase-like"/>
    <property type="match status" value="1"/>
</dbReference>
<dbReference type="GO" id="GO:0030246">
    <property type="term" value="F:carbohydrate binding"/>
    <property type="evidence" value="ECO:0007669"/>
    <property type="project" value="UniProtKB-ARBA"/>
</dbReference>
<accession>A0A0M2NJ11</accession>
<dbReference type="PROSITE" id="PS51257">
    <property type="entry name" value="PROKAR_LIPOPROTEIN"/>
    <property type="match status" value="1"/>
</dbReference>
<feature type="chain" id="PRO_5017970715" evidence="4">
    <location>
        <begin position="25"/>
        <end position="354"/>
    </location>
</feature>
<protein>
    <submittedName>
        <fullName evidence="6">Ribose ABC transport system, periplasmic ribose-binding protein RbsB</fullName>
    </submittedName>
</protein>
<comment type="similarity">
    <text evidence="2">Belongs to the bacterial solute-binding protein 2 family.</text>
</comment>
<gene>
    <name evidence="6" type="ORF">CHK_2490</name>
</gene>
<dbReference type="Proteomes" id="UP000034076">
    <property type="component" value="Unassembled WGS sequence"/>
</dbReference>
<dbReference type="STRING" id="270498.CHK_2490"/>
<reference evidence="6 7" key="1">
    <citation type="submission" date="2015-04" db="EMBL/GenBank/DDBJ databases">
        <title>Draft genome sequence of bacteremic isolate Catabacter hongkongensis type strain HKU16T.</title>
        <authorList>
            <person name="Lau S.K."/>
            <person name="Teng J.L."/>
            <person name="Huang Y."/>
            <person name="Curreem S.O."/>
            <person name="Tsui S.K."/>
            <person name="Woo P.C."/>
        </authorList>
    </citation>
    <scope>NUCLEOTIDE SEQUENCE [LARGE SCALE GENOMIC DNA]</scope>
    <source>
        <strain evidence="6 7">HKU16</strain>
    </source>
</reference>
<organism evidence="6 7">
    <name type="scientific">Christensenella hongkongensis</name>
    <dbReference type="NCBI Taxonomy" id="270498"/>
    <lineage>
        <taxon>Bacteria</taxon>
        <taxon>Bacillati</taxon>
        <taxon>Bacillota</taxon>
        <taxon>Clostridia</taxon>
        <taxon>Christensenellales</taxon>
        <taxon>Christensenellaceae</taxon>
        <taxon>Christensenella</taxon>
    </lineage>
</organism>